<dbReference type="InterPro" id="IPR036388">
    <property type="entry name" value="WH-like_DNA-bd_sf"/>
</dbReference>
<gene>
    <name evidence="6" type="ORF">VO63_21100</name>
</gene>
<protein>
    <recommendedName>
        <fullName evidence="8">Regulatory protein</fullName>
    </recommendedName>
</protein>
<evidence type="ECO:0000256" key="2">
    <source>
        <dbReference type="ARBA" id="ARBA00023125"/>
    </source>
</evidence>
<dbReference type="RefSeq" id="WP_046909444.1">
    <property type="nucleotide sequence ID" value="NZ_BAAAXG010000012.1"/>
</dbReference>
<proteinExistence type="predicted"/>
<dbReference type="Proteomes" id="UP000265325">
    <property type="component" value="Unassembled WGS sequence"/>
</dbReference>
<dbReference type="GO" id="GO:0045892">
    <property type="term" value="P:negative regulation of DNA-templated transcription"/>
    <property type="evidence" value="ECO:0007669"/>
    <property type="project" value="InterPro"/>
</dbReference>
<keyword evidence="4" id="KW-0175">Coiled coil</keyword>
<dbReference type="AlphaFoldDB" id="A0A2P2GK98"/>
<dbReference type="OrthoDB" id="4248306at2"/>
<dbReference type="InterPro" id="IPR005650">
    <property type="entry name" value="BlaI_family"/>
</dbReference>
<dbReference type="Pfam" id="PF03965">
    <property type="entry name" value="Penicillinase_R"/>
    <property type="match status" value="1"/>
</dbReference>
<evidence type="ECO:0000313" key="6">
    <source>
        <dbReference type="EMBL" id="KKZ71927.1"/>
    </source>
</evidence>
<organism evidence="6 7">
    <name type="scientific">Streptomyces showdoensis</name>
    <dbReference type="NCBI Taxonomy" id="68268"/>
    <lineage>
        <taxon>Bacteria</taxon>
        <taxon>Bacillati</taxon>
        <taxon>Actinomycetota</taxon>
        <taxon>Actinomycetes</taxon>
        <taxon>Kitasatosporales</taxon>
        <taxon>Streptomycetaceae</taxon>
        <taxon>Streptomyces</taxon>
    </lineage>
</organism>
<feature type="coiled-coil region" evidence="4">
    <location>
        <begin position="16"/>
        <end position="46"/>
    </location>
</feature>
<keyword evidence="1" id="KW-0805">Transcription regulation</keyword>
<evidence type="ECO:0000256" key="3">
    <source>
        <dbReference type="ARBA" id="ARBA00023163"/>
    </source>
</evidence>
<reference evidence="6 7" key="1">
    <citation type="submission" date="2015-05" db="EMBL/GenBank/DDBJ databases">
        <title>Draft Genome assembly of Streptomyces showdoensis.</title>
        <authorList>
            <person name="Thapa K.K."/>
            <person name="Metsa-Ketela M."/>
        </authorList>
    </citation>
    <scope>NUCLEOTIDE SEQUENCE [LARGE SCALE GENOMIC DNA]</scope>
    <source>
        <strain evidence="6 7">ATCC 15227</strain>
    </source>
</reference>
<keyword evidence="2" id="KW-0238">DNA-binding</keyword>
<evidence type="ECO:0000256" key="5">
    <source>
        <dbReference type="SAM" id="MobiDB-lite"/>
    </source>
</evidence>
<comment type="caution">
    <text evidence="6">The sequence shown here is derived from an EMBL/GenBank/DDBJ whole genome shotgun (WGS) entry which is preliminary data.</text>
</comment>
<dbReference type="Gene3D" id="1.10.10.10">
    <property type="entry name" value="Winged helix-like DNA-binding domain superfamily/Winged helix DNA-binding domain"/>
    <property type="match status" value="1"/>
</dbReference>
<evidence type="ECO:0008006" key="8">
    <source>
        <dbReference type="Google" id="ProtNLM"/>
    </source>
</evidence>
<keyword evidence="3" id="KW-0804">Transcription</keyword>
<evidence type="ECO:0000313" key="7">
    <source>
        <dbReference type="Proteomes" id="UP000265325"/>
    </source>
</evidence>
<name>A0A2P2GK98_STREW</name>
<dbReference type="GO" id="GO:0003677">
    <property type="term" value="F:DNA binding"/>
    <property type="evidence" value="ECO:0007669"/>
    <property type="project" value="UniProtKB-KW"/>
</dbReference>
<evidence type="ECO:0000256" key="1">
    <source>
        <dbReference type="ARBA" id="ARBA00023015"/>
    </source>
</evidence>
<dbReference type="EMBL" id="LAQS01000032">
    <property type="protein sequence ID" value="KKZ71927.1"/>
    <property type="molecule type" value="Genomic_DNA"/>
</dbReference>
<sequence length="159" mass="17051">MPGETELTSAYSSKVAEDLERNVAEQERIRAELARLTAELDGLMHDHGVLLNLQQALQAGAQGAGRQVPRQKAGKAAKDGKSSGAGKVTLVELIRHYLATSSTPCSATEVTTALSERHRDRHIQTTVVRTSLENLVAKGHAHRSKQGSSVFYTAAAPAR</sequence>
<keyword evidence="7" id="KW-1185">Reference proteome</keyword>
<feature type="region of interest" description="Disordered" evidence="5">
    <location>
        <begin position="60"/>
        <end position="84"/>
    </location>
</feature>
<accession>A0A2P2GK98</accession>
<evidence type="ECO:0000256" key="4">
    <source>
        <dbReference type="SAM" id="Coils"/>
    </source>
</evidence>